<evidence type="ECO:0000313" key="3">
    <source>
        <dbReference type="Proteomes" id="UP001642260"/>
    </source>
</evidence>
<reference evidence="2 3" key="1">
    <citation type="submission" date="2022-03" db="EMBL/GenBank/DDBJ databases">
        <authorList>
            <person name="Macdonald S."/>
            <person name="Ahmed S."/>
            <person name="Newling K."/>
        </authorList>
    </citation>
    <scope>NUCLEOTIDE SEQUENCE [LARGE SCALE GENOMIC DNA]</scope>
</reference>
<dbReference type="EMBL" id="CAKOAT010289599">
    <property type="protein sequence ID" value="CAH8360609.1"/>
    <property type="molecule type" value="Genomic_DNA"/>
</dbReference>
<dbReference type="AlphaFoldDB" id="A0ABC8KP44"/>
<keyword evidence="1" id="KW-0472">Membrane</keyword>
<accession>A0ABC8KP44</accession>
<evidence type="ECO:0000313" key="2">
    <source>
        <dbReference type="EMBL" id="CAH8360609.1"/>
    </source>
</evidence>
<gene>
    <name evidence="2" type="ORF">ERUC_LOCUS26365</name>
</gene>
<sequence>MIREQKTRAEKLNPGLVMILLSFSASTSIVPRRRRRFGGDAFTLEIGVDVIHVVSPAILPVVQIDVAGVSVESSAMMVDPLS</sequence>
<evidence type="ECO:0000256" key="1">
    <source>
        <dbReference type="SAM" id="Phobius"/>
    </source>
</evidence>
<organism evidence="2 3">
    <name type="scientific">Eruca vesicaria subsp. sativa</name>
    <name type="common">Garden rocket</name>
    <name type="synonym">Eruca sativa</name>
    <dbReference type="NCBI Taxonomy" id="29727"/>
    <lineage>
        <taxon>Eukaryota</taxon>
        <taxon>Viridiplantae</taxon>
        <taxon>Streptophyta</taxon>
        <taxon>Embryophyta</taxon>
        <taxon>Tracheophyta</taxon>
        <taxon>Spermatophyta</taxon>
        <taxon>Magnoliopsida</taxon>
        <taxon>eudicotyledons</taxon>
        <taxon>Gunneridae</taxon>
        <taxon>Pentapetalae</taxon>
        <taxon>rosids</taxon>
        <taxon>malvids</taxon>
        <taxon>Brassicales</taxon>
        <taxon>Brassicaceae</taxon>
        <taxon>Brassiceae</taxon>
        <taxon>Eruca</taxon>
    </lineage>
</organism>
<dbReference type="Proteomes" id="UP001642260">
    <property type="component" value="Unassembled WGS sequence"/>
</dbReference>
<proteinExistence type="predicted"/>
<keyword evidence="1" id="KW-1133">Transmembrane helix</keyword>
<keyword evidence="1" id="KW-0812">Transmembrane</keyword>
<keyword evidence="3" id="KW-1185">Reference proteome</keyword>
<comment type="caution">
    <text evidence="2">The sequence shown here is derived from an EMBL/GenBank/DDBJ whole genome shotgun (WGS) entry which is preliminary data.</text>
</comment>
<feature type="transmembrane region" description="Helical" evidence="1">
    <location>
        <begin position="12"/>
        <end position="30"/>
    </location>
</feature>
<protein>
    <submittedName>
        <fullName evidence="2">Uncharacterized protein</fullName>
    </submittedName>
</protein>
<name>A0ABC8KP44_ERUVS</name>